<feature type="compositionally biased region" description="Low complexity" evidence="1">
    <location>
        <begin position="78"/>
        <end position="88"/>
    </location>
</feature>
<dbReference type="EMBL" id="BGZK01000886">
    <property type="protein sequence ID" value="GBP64069.1"/>
    <property type="molecule type" value="Genomic_DNA"/>
</dbReference>
<comment type="caution">
    <text evidence="2">The sequence shown here is derived from an EMBL/GenBank/DDBJ whole genome shotgun (WGS) entry which is preliminary data.</text>
</comment>
<accession>A0A4C1XPB0</accession>
<evidence type="ECO:0000256" key="1">
    <source>
        <dbReference type="SAM" id="MobiDB-lite"/>
    </source>
</evidence>
<dbReference type="Proteomes" id="UP000299102">
    <property type="component" value="Unassembled WGS sequence"/>
</dbReference>
<feature type="region of interest" description="Disordered" evidence="1">
    <location>
        <begin position="67"/>
        <end position="108"/>
    </location>
</feature>
<evidence type="ECO:0000313" key="3">
    <source>
        <dbReference type="Proteomes" id="UP000299102"/>
    </source>
</evidence>
<sequence length="164" mass="17321">MRAAFTRNFPYFNRIKWLLTSAHRIDGRLIGAPLAVQSMHLHCITSYGTSAELLAWGRCSAVAAPAGRRAPANRRGRLTTTPRAAGAAPPRPAINTTSTPLRGAPSLPSAVKYSGRAARLFRRCEGRVGGAGAGHLEGSLLVLRRSTLGGASVSARAQVPRAMP</sequence>
<keyword evidence="3" id="KW-1185">Reference proteome</keyword>
<name>A0A4C1XPB0_EUMVA</name>
<dbReference type="AlphaFoldDB" id="A0A4C1XPB0"/>
<organism evidence="2 3">
    <name type="scientific">Eumeta variegata</name>
    <name type="common">Bagworm moth</name>
    <name type="synonym">Eumeta japonica</name>
    <dbReference type="NCBI Taxonomy" id="151549"/>
    <lineage>
        <taxon>Eukaryota</taxon>
        <taxon>Metazoa</taxon>
        <taxon>Ecdysozoa</taxon>
        <taxon>Arthropoda</taxon>
        <taxon>Hexapoda</taxon>
        <taxon>Insecta</taxon>
        <taxon>Pterygota</taxon>
        <taxon>Neoptera</taxon>
        <taxon>Endopterygota</taxon>
        <taxon>Lepidoptera</taxon>
        <taxon>Glossata</taxon>
        <taxon>Ditrysia</taxon>
        <taxon>Tineoidea</taxon>
        <taxon>Psychidae</taxon>
        <taxon>Oiketicinae</taxon>
        <taxon>Eumeta</taxon>
    </lineage>
</organism>
<reference evidence="2 3" key="1">
    <citation type="journal article" date="2019" name="Commun. Biol.">
        <title>The bagworm genome reveals a unique fibroin gene that provides high tensile strength.</title>
        <authorList>
            <person name="Kono N."/>
            <person name="Nakamura H."/>
            <person name="Ohtoshi R."/>
            <person name="Tomita M."/>
            <person name="Numata K."/>
            <person name="Arakawa K."/>
        </authorList>
    </citation>
    <scope>NUCLEOTIDE SEQUENCE [LARGE SCALE GENOMIC DNA]</scope>
</reference>
<protein>
    <submittedName>
        <fullName evidence="2">Uncharacterized protein</fullName>
    </submittedName>
</protein>
<evidence type="ECO:0000313" key="2">
    <source>
        <dbReference type="EMBL" id="GBP64069.1"/>
    </source>
</evidence>
<gene>
    <name evidence="2" type="ORF">EVAR_44152_1</name>
</gene>
<proteinExistence type="predicted"/>